<sequence>MIYLVLKCVCKYQNRYLWIPARYQLCYLVFCVIWCLSVQAGVKMARKPTEFVQLKLRIRESLRRRLERRATKEDRSTNAEAVKRLEDSLDHEDRLDAFAKEGFRMEERHVQWREEKAREEEKAKADRLDARLFRNLTQSIPSLPVLIDLLPLLKGNPDWQKTEYGRRQMAAKVAEIILNADEYSIGGGNEG</sequence>
<gene>
    <name evidence="3" type="ORF">CQ12_11030</name>
</gene>
<keyword evidence="1" id="KW-1133">Transmembrane helix</keyword>
<comment type="caution">
    <text evidence="3">The sequence shown here is derived from an EMBL/GenBank/DDBJ whole genome shotgun (WGS) entry which is preliminary data.</text>
</comment>
<dbReference type="STRING" id="280332.CQ12_11030"/>
<proteinExistence type="predicted"/>
<evidence type="ECO:0000256" key="1">
    <source>
        <dbReference type="SAM" id="Phobius"/>
    </source>
</evidence>
<dbReference type="AlphaFoldDB" id="A0A0R3M990"/>
<feature type="domain" description="Arc-like DNA binding" evidence="2">
    <location>
        <begin position="55"/>
        <end position="96"/>
    </location>
</feature>
<keyword evidence="4" id="KW-1185">Reference proteome</keyword>
<keyword evidence="1" id="KW-0472">Membrane</keyword>
<dbReference type="GO" id="GO:0006355">
    <property type="term" value="P:regulation of DNA-templated transcription"/>
    <property type="evidence" value="ECO:0007669"/>
    <property type="project" value="InterPro"/>
</dbReference>
<name>A0A0R3M990_9BRAD</name>
<reference evidence="3 4" key="1">
    <citation type="submission" date="2014-03" db="EMBL/GenBank/DDBJ databases">
        <title>Bradyrhizobium valentinum sp. nov., isolated from effective nodules of Lupinus mariae-josephae, a lupine endemic of basic-lime soils in Eastern Spain.</title>
        <authorList>
            <person name="Duran D."/>
            <person name="Rey L."/>
            <person name="Navarro A."/>
            <person name="Busquets A."/>
            <person name="Imperial J."/>
            <person name="Ruiz-Argueso T."/>
        </authorList>
    </citation>
    <scope>NUCLEOTIDE SEQUENCE [LARGE SCALE GENOMIC DNA]</scope>
    <source>
        <strain evidence="3 4">PAC68</strain>
    </source>
</reference>
<dbReference type="EMBL" id="LLXZ01000012">
    <property type="protein sequence ID" value="KRR14655.1"/>
    <property type="molecule type" value="Genomic_DNA"/>
</dbReference>
<protein>
    <recommendedName>
        <fullName evidence="2">Arc-like DNA binding domain-containing protein</fullName>
    </recommendedName>
</protein>
<dbReference type="GO" id="GO:0003677">
    <property type="term" value="F:DNA binding"/>
    <property type="evidence" value="ECO:0007669"/>
    <property type="project" value="InterPro"/>
</dbReference>
<feature type="transmembrane region" description="Helical" evidence="1">
    <location>
        <begin position="21"/>
        <end position="42"/>
    </location>
</feature>
<dbReference type="InterPro" id="IPR013321">
    <property type="entry name" value="Arc_rbn_hlx_hlx"/>
</dbReference>
<evidence type="ECO:0000313" key="3">
    <source>
        <dbReference type="EMBL" id="KRR14655.1"/>
    </source>
</evidence>
<dbReference type="Gene3D" id="1.10.1220.10">
    <property type="entry name" value="Met repressor-like"/>
    <property type="match status" value="1"/>
</dbReference>
<organism evidence="3 4">
    <name type="scientific">Bradyrhizobium jicamae</name>
    <dbReference type="NCBI Taxonomy" id="280332"/>
    <lineage>
        <taxon>Bacteria</taxon>
        <taxon>Pseudomonadati</taxon>
        <taxon>Pseudomonadota</taxon>
        <taxon>Alphaproteobacteria</taxon>
        <taxon>Hyphomicrobiales</taxon>
        <taxon>Nitrobacteraceae</taxon>
        <taxon>Bradyrhizobium</taxon>
    </lineage>
</organism>
<dbReference type="InterPro" id="IPR010985">
    <property type="entry name" value="Ribbon_hlx_hlx"/>
</dbReference>
<dbReference type="InterPro" id="IPR005569">
    <property type="entry name" value="Arc_DNA-bd_dom"/>
</dbReference>
<dbReference type="Pfam" id="PF03869">
    <property type="entry name" value="Arc"/>
    <property type="match status" value="1"/>
</dbReference>
<evidence type="ECO:0000313" key="4">
    <source>
        <dbReference type="Proteomes" id="UP000050863"/>
    </source>
</evidence>
<keyword evidence="1" id="KW-0812">Transmembrane</keyword>
<accession>A0A0R3M990</accession>
<dbReference type="Proteomes" id="UP000050863">
    <property type="component" value="Unassembled WGS sequence"/>
</dbReference>
<dbReference type="SUPFAM" id="SSF47598">
    <property type="entry name" value="Ribbon-helix-helix"/>
    <property type="match status" value="1"/>
</dbReference>
<evidence type="ECO:0000259" key="2">
    <source>
        <dbReference type="Pfam" id="PF03869"/>
    </source>
</evidence>